<keyword evidence="3" id="KW-1185">Reference proteome</keyword>
<evidence type="ECO:0000256" key="1">
    <source>
        <dbReference type="SAM" id="SignalP"/>
    </source>
</evidence>
<dbReference type="OrthoDB" id="6288159at2"/>
<name>A0A3A6UK05_9GAMM</name>
<proteinExistence type="predicted"/>
<feature type="signal peptide" evidence="1">
    <location>
        <begin position="1"/>
        <end position="21"/>
    </location>
</feature>
<comment type="caution">
    <text evidence="2">The sequence shown here is derived from an EMBL/GenBank/DDBJ whole genome shotgun (WGS) entry which is preliminary data.</text>
</comment>
<feature type="chain" id="PRO_5017232651" description="Outer membrane protein beta-barrel domain-containing protein" evidence="1">
    <location>
        <begin position="22"/>
        <end position="220"/>
    </location>
</feature>
<dbReference type="Proteomes" id="UP000273022">
    <property type="component" value="Unassembled WGS sequence"/>
</dbReference>
<dbReference type="InterPro" id="IPR011250">
    <property type="entry name" value="OMP/PagP_B-barrel"/>
</dbReference>
<dbReference type="Gene3D" id="2.40.160.20">
    <property type="match status" value="1"/>
</dbReference>
<evidence type="ECO:0008006" key="4">
    <source>
        <dbReference type="Google" id="ProtNLM"/>
    </source>
</evidence>
<accession>A0A3A6UK05</accession>
<keyword evidence="1" id="KW-0732">Signal</keyword>
<evidence type="ECO:0000313" key="3">
    <source>
        <dbReference type="Proteomes" id="UP000273022"/>
    </source>
</evidence>
<sequence>MKKRILALSVLASITSFVSQAQDSSSVFSYDTVSLGYKTLSIDGIDGNFKGLSLKASKSFGDSGVFVFGEYSAVEYSDSVTQGDVKAEIESDVKQYELGLGYQYSISDKSDLFAELAFGNSEITSEEKFTDNSDHNFNFVSELKADDDFYRFGVGGRSQIYDQFEVFAKVDAIKYSEGNSTEIGWTVGGRYNITQHFDAQVSVFNYENLTNWFVGGVYRF</sequence>
<dbReference type="RefSeq" id="WP_121851622.1">
    <property type="nucleotide sequence ID" value="NZ_CP037952.1"/>
</dbReference>
<dbReference type="AlphaFoldDB" id="A0A3A6UK05"/>
<reference evidence="2 3" key="1">
    <citation type="submission" date="2018-09" db="EMBL/GenBank/DDBJ databases">
        <title>Phylogeny of the Shewanellaceae, and recommendation for two new genera, Pseudoshewanella and Parashewanella.</title>
        <authorList>
            <person name="Wang G."/>
        </authorList>
    </citation>
    <scope>NUCLEOTIDE SEQUENCE [LARGE SCALE GENOMIC DNA]</scope>
    <source>
        <strain evidence="2 3">KCTC 22492</strain>
    </source>
</reference>
<gene>
    <name evidence="2" type="ORF">D5R81_00090</name>
</gene>
<evidence type="ECO:0000313" key="2">
    <source>
        <dbReference type="EMBL" id="RJY19542.1"/>
    </source>
</evidence>
<dbReference type="SUPFAM" id="SSF56925">
    <property type="entry name" value="OMPA-like"/>
    <property type="match status" value="1"/>
</dbReference>
<organism evidence="2 3">
    <name type="scientific">Parashewanella spongiae</name>
    <dbReference type="NCBI Taxonomy" id="342950"/>
    <lineage>
        <taxon>Bacteria</taxon>
        <taxon>Pseudomonadati</taxon>
        <taxon>Pseudomonadota</taxon>
        <taxon>Gammaproteobacteria</taxon>
        <taxon>Alteromonadales</taxon>
        <taxon>Shewanellaceae</taxon>
        <taxon>Parashewanella</taxon>
    </lineage>
</organism>
<dbReference type="EMBL" id="QYYH01000001">
    <property type="protein sequence ID" value="RJY19542.1"/>
    <property type="molecule type" value="Genomic_DNA"/>
</dbReference>
<protein>
    <recommendedName>
        <fullName evidence="4">Outer membrane protein beta-barrel domain-containing protein</fullName>
    </recommendedName>
</protein>